<accession>A0A318LCS2</accession>
<proteinExistence type="predicted"/>
<dbReference type="EMBL" id="MASU01000022">
    <property type="protein sequence ID" value="PXY18236.1"/>
    <property type="molecule type" value="Genomic_DNA"/>
</dbReference>
<reference evidence="1 2" key="1">
    <citation type="submission" date="2016-07" db="EMBL/GenBank/DDBJ databases">
        <title>Draft genome sequence of Prauserella sp. YIM 121212, isolated from alkaline soil.</title>
        <authorList>
            <person name="Ruckert C."/>
            <person name="Albersmeier A."/>
            <person name="Jiang C.-L."/>
            <person name="Jiang Y."/>
            <person name="Kalinowski J."/>
            <person name="Schneider O."/>
            <person name="Winkler A."/>
            <person name="Zotchev S.B."/>
        </authorList>
    </citation>
    <scope>NUCLEOTIDE SEQUENCE [LARGE SCALE GENOMIC DNA]</scope>
    <source>
        <strain evidence="1 2">YIM 121212</strain>
    </source>
</reference>
<organism evidence="1 2">
    <name type="scientific">Prauserella flavalba</name>
    <dbReference type="NCBI Taxonomy" id="1477506"/>
    <lineage>
        <taxon>Bacteria</taxon>
        <taxon>Bacillati</taxon>
        <taxon>Actinomycetota</taxon>
        <taxon>Actinomycetes</taxon>
        <taxon>Pseudonocardiales</taxon>
        <taxon>Pseudonocardiaceae</taxon>
        <taxon>Prauserella</taxon>
    </lineage>
</organism>
<evidence type="ECO:0000313" key="2">
    <source>
        <dbReference type="Proteomes" id="UP000247892"/>
    </source>
</evidence>
<comment type="caution">
    <text evidence="1">The sequence shown here is derived from an EMBL/GenBank/DDBJ whole genome shotgun (WGS) entry which is preliminary data.</text>
</comment>
<dbReference type="AlphaFoldDB" id="A0A318LCS2"/>
<gene>
    <name evidence="1" type="ORF">BA062_35900</name>
</gene>
<dbReference type="OrthoDB" id="3699287at2"/>
<sequence>MARSQRTLAEQLGAPLPPGIEALAEEHKEIIGDALRQARRKQATALSAAAEESLSHVPFLLRGAVRKAAGL</sequence>
<dbReference type="Proteomes" id="UP000247892">
    <property type="component" value="Unassembled WGS sequence"/>
</dbReference>
<evidence type="ECO:0000313" key="1">
    <source>
        <dbReference type="EMBL" id="PXY18236.1"/>
    </source>
</evidence>
<dbReference type="RefSeq" id="WP_110343699.1">
    <property type="nucleotide sequence ID" value="NZ_JBHVKT010000100.1"/>
</dbReference>
<name>A0A318LCS2_9PSEU</name>
<protein>
    <submittedName>
        <fullName evidence="1">Uncharacterized protein</fullName>
    </submittedName>
</protein>
<keyword evidence="2" id="KW-1185">Reference proteome</keyword>